<comment type="caution">
    <text evidence="5">The sequence shown here is derived from an EMBL/GenBank/DDBJ whole genome shotgun (WGS) entry which is preliminary data.</text>
</comment>
<dbReference type="InterPro" id="IPR036397">
    <property type="entry name" value="RNaseH_sf"/>
</dbReference>
<protein>
    <submittedName>
        <fullName evidence="5">Exonuclease</fullName>
    </submittedName>
</protein>
<dbReference type="InterPro" id="IPR051274">
    <property type="entry name" value="3-5_Exoribonuclease"/>
</dbReference>
<keyword evidence="2" id="KW-0378">Hydrolase</keyword>
<evidence type="ECO:0000313" key="5">
    <source>
        <dbReference type="EMBL" id="GLC28899.1"/>
    </source>
</evidence>
<dbReference type="PANTHER" id="PTHR23044">
    <property type="entry name" value="3'-5' EXONUCLEASE ERI1-RELATED"/>
    <property type="match status" value="1"/>
</dbReference>
<dbReference type="EMBL" id="BRXR01000001">
    <property type="protein sequence ID" value="GLC28899.1"/>
    <property type="molecule type" value="Genomic_DNA"/>
</dbReference>
<evidence type="ECO:0000256" key="2">
    <source>
        <dbReference type="ARBA" id="ARBA00022801"/>
    </source>
</evidence>
<dbReference type="SUPFAM" id="SSF53098">
    <property type="entry name" value="Ribonuclease H-like"/>
    <property type="match status" value="1"/>
</dbReference>
<evidence type="ECO:0000256" key="1">
    <source>
        <dbReference type="ARBA" id="ARBA00022722"/>
    </source>
</evidence>
<sequence>MHYIVFDLEFNQAEHPSKDNKSDSDIKCPFEIIQIGAIKLDENLNVIGSFNRLVNPQVYRELNKYVKAITNLTIEALNNAKDFSIVYNEFLNFIKGEGCVLCVWGTVDLKELIRNVKYHSLDVSSLPKDYIDIQKYATKYLKCPKGTSIGLQKAIELLEVPLEHNLHDAYNDAYYTAEVFRKIFDKSIKPKKYETYRRKSSNKEKYKVDTESMYFQFEKMLNRTVTEEEKSIIRLAYMMGKTNQFLIESPNKGSKNNS</sequence>
<keyword evidence="1" id="KW-0540">Nuclease</keyword>
<dbReference type="InterPro" id="IPR012337">
    <property type="entry name" value="RNaseH-like_sf"/>
</dbReference>
<accession>A0ABQ5N121</accession>
<dbReference type="PANTHER" id="PTHR23044:SF61">
    <property type="entry name" value="3'-5' EXORIBONUCLEASE 1-RELATED"/>
    <property type="match status" value="1"/>
</dbReference>
<gene>
    <name evidence="5" type="ORF">bsdE14_03090</name>
</gene>
<dbReference type="InterPro" id="IPR013520">
    <property type="entry name" value="Ribonucl_H"/>
</dbReference>
<organism evidence="5 6">
    <name type="scientific">Clostridium omnivorum</name>
    <dbReference type="NCBI Taxonomy" id="1604902"/>
    <lineage>
        <taxon>Bacteria</taxon>
        <taxon>Bacillati</taxon>
        <taxon>Bacillota</taxon>
        <taxon>Clostridia</taxon>
        <taxon>Eubacteriales</taxon>
        <taxon>Clostridiaceae</taxon>
        <taxon>Clostridium</taxon>
    </lineage>
</organism>
<dbReference type="CDD" id="cd06133">
    <property type="entry name" value="ERI-1_3'hExo_like"/>
    <property type="match status" value="1"/>
</dbReference>
<feature type="domain" description="Exonuclease" evidence="4">
    <location>
        <begin position="2"/>
        <end position="189"/>
    </location>
</feature>
<evidence type="ECO:0000313" key="6">
    <source>
        <dbReference type="Proteomes" id="UP001208567"/>
    </source>
</evidence>
<dbReference type="Gene3D" id="3.30.420.10">
    <property type="entry name" value="Ribonuclease H-like superfamily/Ribonuclease H"/>
    <property type="match status" value="1"/>
</dbReference>
<evidence type="ECO:0000256" key="3">
    <source>
        <dbReference type="ARBA" id="ARBA00022839"/>
    </source>
</evidence>
<keyword evidence="3 5" id="KW-0269">Exonuclease</keyword>
<keyword evidence="6" id="KW-1185">Reference proteome</keyword>
<dbReference type="InterPro" id="IPR047201">
    <property type="entry name" value="ERI-1_3'hExo-like"/>
</dbReference>
<evidence type="ECO:0000259" key="4">
    <source>
        <dbReference type="SMART" id="SM00479"/>
    </source>
</evidence>
<dbReference type="RefSeq" id="WP_264848172.1">
    <property type="nucleotide sequence ID" value="NZ_BRXR01000001.1"/>
</dbReference>
<proteinExistence type="predicted"/>
<dbReference type="SMART" id="SM00479">
    <property type="entry name" value="EXOIII"/>
    <property type="match status" value="1"/>
</dbReference>
<dbReference type="GO" id="GO:0004527">
    <property type="term" value="F:exonuclease activity"/>
    <property type="evidence" value="ECO:0007669"/>
    <property type="project" value="UniProtKB-KW"/>
</dbReference>
<reference evidence="5 6" key="1">
    <citation type="journal article" date="2024" name="Int. J. Syst. Evol. Microbiol.">
        <title>Clostridium omnivorum sp. nov., isolated from anoxic soil under the treatment of reductive soil disinfestation.</title>
        <authorList>
            <person name="Ueki A."/>
            <person name="Tonouchi A."/>
            <person name="Kaku N."/>
            <person name="Honma S."/>
            <person name="Ueki K."/>
        </authorList>
    </citation>
    <scope>NUCLEOTIDE SEQUENCE [LARGE SCALE GENOMIC DNA]</scope>
    <source>
        <strain evidence="5 6">E14</strain>
    </source>
</reference>
<dbReference type="Proteomes" id="UP001208567">
    <property type="component" value="Unassembled WGS sequence"/>
</dbReference>
<dbReference type="Pfam" id="PF00929">
    <property type="entry name" value="RNase_T"/>
    <property type="match status" value="1"/>
</dbReference>
<name>A0ABQ5N121_9CLOT</name>